<organism evidence="2 3">
    <name type="scientific">Pseudomonas savastanoi pv. glycinea str. race 4</name>
    <dbReference type="NCBI Taxonomy" id="875330"/>
    <lineage>
        <taxon>Bacteria</taxon>
        <taxon>Pseudomonadati</taxon>
        <taxon>Pseudomonadota</taxon>
        <taxon>Gammaproteobacteria</taxon>
        <taxon>Pseudomonadales</taxon>
        <taxon>Pseudomonadaceae</taxon>
        <taxon>Pseudomonas</taxon>
    </lineage>
</organism>
<evidence type="ECO:0000313" key="2">
    <source>
        <dbReference type="EMBL" id="EGH19407.1"/>
    </source>
</evidence>
<comment type="caution">
    <text evidence="2">The sequence shown here is derived from an EMBL/GenBank/DDBJ whole genome shotgun (WGS) entry which is preliminary data.</text>
</comment>
<evidence type="ECO:0000256" key="1">
    <source>
        <dbReference type="SAM" id="Phobius"/>
    </source>
</evidence>
<sequence>SNQLWPVTEFTPLFSSAALTSILAILDQVMRIGVL</sequence>
<keyword evidence="1" id="KW-1133">Transmembrane helix</keyword>
<feature type="non-terminal residue" evidence="2">
    <location>
        <position position="35"/>
    </location>
</feature>
<dbReference type="AlphaFoldDB" id="F3CJG5"/>
<accession>F3CJG5</accession>
<reference evidence="2 3" key="1">
    <citation type="journal article" date="2011" name="PLoS Pathog.">
        <title>Dynamic evolution of pathogenicity revealed by sequencing and comparative genomics of 19 Pseudomonas syringae isolates.</title>
        <authorList>
            <person name="Baltrus D.A."/>
            <person name="Nishimura M.T."/>
            <person name="Romanchuk A."/>
            <person name="Chang J.H."/>
            <person name="Mukhtar M.S."/>
            <person name="Cherkis K."/>
            <person name="Roach J."/>
            <person name="Grant S.R."/>
            <person name="Jones C.D."/>
            <person name="Dangl J.L."/>
        </authorList>
    </citation>
    <scope>NUCLEOTIDE SEQUENCE [LARGE SCALE GENOMIC DNA]</scope>
    <source>
        <strain evidence="3">race 4</strain>
    </source>
</reference>
<dbReference type="Proteomes" id="UP000005466">
    <property type="component" value="Unassembled WGS sequence"/>
</dbReference>
<dbReference type="EMBL" id="ADWY01004030">
    <property type="protein sequence ID" value="EGH19407.1"/>
    <property type="molecule type" value="Genomic_DNA"/>
</dbReference>
<proteinExistence type="predicted"/>
<feature type="non-terminal residue" evidence="2">
    <location>
        <position position="1"/>
    </location>
</feature>
<gene>
    <name evidence="2" type="ORF">Pgy4_41199</name>
</gene>
<protein>
    <submittedName>
        <fullName evidence="2">Type III secretion component</fullName>
    </submittedName>
</protein>
<keyword evidence="1" id="KW-0812">Transmembrane</keyword>
<feature type="transmembrane region" description="Helical" evidence="1">
    <location>
        <begin position="12"/>
        <end position="30"/>
    </location>
</feature>
<name>F3CJG5_PSESG</name>
<evidence type="ECO:0000313" key="3">
    <source>
        <dbReference type="Proteomes" id="UP000005466"/>
    </source>
</evidence>
<keyword evidence="1" id="KW-0472">Membrane</keyword>